<organism evidence="5 6">
    <name type="scientific">Pseudoalteromonas ruthenica</name>
    <dbReference type="NCBI Taxonomy" id="151081"/>
    <lineage>
        <taxon>Bacteria</taxon>
        <taxon>Pseudomonadati</taxon>
        <taxon>Pseudomonadota</taxon>
        <taxon>Gammaproteobacteria</taxon>
        <taxon>Alteromonadales</taxon>
        <taxon>Pseudoalteromonadaceae</taxon>
        <taxon>Pseudoalteromonas</taxon>
    </lineage>
</organism>
<sequence length="334" mass="36278">MATIYEVSKAAGVSLATVSRVMNGNVRVSERTRNKVLKAMTELGYKPNAIAQSLASNCSNSVGLLVSALHGSFFGDMMSTVEDVLRRAGKHVVITAGHSDEEQEKQAIEFLLDRRCDALILHAEAVSDEYLLELAKGDAQIILINRKIDAMSERCFYTDNELGGYLATKAALDAGHKDIAYISGPLFKGDAKERLAGHQRALAEANITFNDALLVEGGYHEAEGAQGLEQLYRAKHKFSALICANDEMASGAMTAARELGIAIPEQLSIIGFDNVLFARYLYPKLTTIDNPIRLMGEAAAHWVLAHVYQQRGVAEPRNLFAPSLVARDSLVSAP</sequence>
<dbReference type="AlphaFoldDB" id="A0A0F4PZ07"/>
<evidence type="ECO:0000259" key="4">
    <source>
        <dbReference type="PROSITE" id="PS50932"/>
    </source>
</evidence>
<dbReference type="InterPro" id="IPR010982">
    <property type="entry name" value="Lambda_DNA-bd_dom_sf"/>
</dbReference>
<evidence type="ECO:0000256" key="1">
    <source>
        <dbReference type="ARBA" id="ARBA00023015"/>
    </source>
</evidence>
<evidence type="ECO:0000313" key="5">
    <source>
        <dbReference type="EMBL" id="KJZ00340.1"/>
    </source>
</evidence>
<feature type="domain" description="HTH lacI-type" evidence="4">
    <location>
        <begin position="2"/>
        <end position="56"/>
    </location>
</feature>
<name>A0A0F4PZ07_9GAMM</name>
<dbReference type="eggNOG" id="COG1609">
    <property type="taxonomic scope" value="Bacteria"/>
</dbReference>
<dbReference type="RefSeq" id="WP_045980080.1">
    <property type="nucleotide sequence ID" value="NZ_JXXY01000015.1"/>
</dbReference>
<dbReference type="SMART" id="SM00354">
    <property type="entry name" value="HTH_LACI"/>
    <property type="match status" value="1"/>
</dbReference>
<dbReference type="Gene3D" id="3.40.50.2300">
    <property type="match status" value="2"/>
</dbReference>
<dbReference type="InterPro" id="IPR028082">
    <property type="entry name" value="Peripla_BP_I"/>
</dbReference>
<reference evidence="5 6" key="1">
    <citation type="journal article" date="2015" name="BMC Genomics">
        <title>Genome mining reveals unlocked bioactive potential of marine Gram-negative bacteria.</title>
        <authorList>
            <person name="Machado H."/>
            <person name="Sonnenschein E.C."/>
            <person name="Melchiorsen J."/>
            <person name="Gram L."/>
        </authorList>
    </citation>
    <scope>NUCLEOTIDE SEQUENCE [LARGE SCALE GENOMIC DNA]</scope>
    <source>
        <strain evidence="5 6">S3137</strain>
    </source>
</reference>
<dbReference type="SUPFAM" id="SSF53822">
    <property type="entry name" value="Periplasmic binding protein-like I"/>
    <property type="match status" value="1"/>
</dbReference>
<dbReference type="PRINTS" id="PR00036">
    <property type="entry name" value="HTHLACI"/>
</dbReference>
<dbReference type="PANTHER" id="PTHR30146">
    <property type="entry name" value="LACI-RELATED TRANSCRIPTIONAL REPRESSOR"/>
    <property type="match status" value="1"/>
</dbReference>
<dbReference type="GO" id="GO:0003700">
    <property type="term" value="F:DNA-binding transcription factor activity"/>
    <property type="evidence" value="ECO:0007669"/>
    <property type="project" value="TreeGrafter"/>
</dbReference>
<dbReference type="Proteomes" id="UP000033664">
    <property type="component" value="Unassembled WGS sequence"/>
</dbReference>
<dbReference type="EMBL" id="JXXZ01000006">
    <property type="protein sequence ID" value="KJZ00340.1"/>
    <property type="molecule type" value="Genomic_DNA"/>
</dbReference>
<evidence type="ECO:0000313" key="6">
    <source>
        <dbReference type="Proteomes" id="UP000033664"/>
    </source>
</evidence>
<comment type="caution">
    <text evidence="5">The sequence shown here is derived from an EMBL/GenBank/DDBJ whole genome shotgun (WGS) entry which is preliminary data.</text>
</comment>
<dbReference type="GeneID" id="58228128"/>
<dbReference type="GO" id="GO:0000976">
    <property type="term" value="F:transcription cis-regulatory region binding"/>
    <property type="evidence" value="ECO:0007669"/>
    <property type="project" value="TreeGrafter"/>
</dbReference>
<dbReference type="PROSITE" id="PS50932">
    <property type="entry name" value="HTH_LACI_2"/>
    <property type="match status" value="1"/>
</dbReference>
<dbReference type="CDD" id="cd06270">
    <property type="entry name" value="PBP1_GalS-like"/>
    <property type="match status" value="1"/>
</dbReference>
<evidence type="ECO:0000256" key="3">
    <source>
        <dbReference type="ARBA" id="ARBA00023163"/>
    </source>
</evidence>
<dbReference type="CDD" id="cd01392">
    <property type="entry name" value="HTH_LacI"/>
    <property type="match status" value="1"/>
</dbReference>
<dbReference type="InterPro" id="IPR046335">
    <property type="entry name" value="LacI/GalR-like_sensor"/>
</dbReference>
<dbReference type="Gene3D" id="1.10.260.40">
    <property type="entry name" value="lambda repressor-like DNA-binding domains"/>
    <property type="match status" value="1"/>
</dbReference>
<dbReference type="Pfam" id="PF13377">
    <property type="entry name" value="Peripla_BP_3"/>
    <property type="match status" value="1"/>
</dbReference>
<dbReference type="PANTHER" id="PTHR30146:SF109">
    <property type="entry name" value="HTH-TYPE TRANSCRIPTIONAL REGULATOR GALS"/>
    <property type="match status" value="1"/>
</dbReference>
<dbReference type="PATRIC" id="fig|151081.8.peg.2953"/>
<protein>
    <submittedName>
        <fullName evidence="5">LacI family transcriptional regulator</fullName>
    </submittedName>
</protein>
<proteinExistence type="predicted"/>
<keyword evidence="1" id="KW-0805">Transcription regulation</keyword>
<dbReference type="InterPro" id="IPR000843">
    <property type="entry name" value="HTH_LacI"/>
</dbReference>
<dbReference type="OrthoDB" id="9798934at2"/>
<dbReference type="Pfam" id="PF00356">
    <property type="entry name" value="LacI"/>
    <property type="match status" value="1"/>
</dbReference>
<keyword evidence="6" id="KW-1185">Reference proteome</keyword>
<keyword evidence="3" id="KW-0804">Transcription</keyword>
<dbReference type="SUPFAM" id="SSF47413">
    <property type="entry name" value="lambda repressor-like DNA-binding domains"/>
    <property type="match status" value="1"/>
</dbReference>
<accession>A0A0F4PZ07</accession>
<gene>
    <name evidence="5" type="ORF">TW72_06475</name>
</gene>
<keyword evidence="2" id="KW-0238">DNA-binding</keyword>
<evidence type="ECO:0000256" key="2">
    <source>
        <dbReference type="ARBA" id="ARBA00023125"/>
    </source>
</evidence>